<protein>
    <recommendedName>
        <fullName evidence="7">Kinesin motor domain-containing protein</fullName>
    </recommendedName>
</protein>
<dbReference type="GO" id="GO:0008017">
    <property type="term" value="F:microtubule binding"/>
    <property type="evidence" value="ECO:0007669"/>
    <property type="project" value="InterPro"/>
</dbReference>
<dbReference type="SUPFAM" id="SSF52540">
    <property type="entry name" value="P-loop containing nucleoside triphosphate hydrolases"/>
    <property type="match status" value="1"/>
</dbReference>
<dbReference type="GO" id="GO:0007018">
    <property type="term" value="P:microtubule-based movement"/>
    <property type="evidence" value="ECO:0007669"/>
    <property type="project" value="InterPro"/>
</dbReference>
<evidence type="ECO:0000256" key="4">
    <source>
        <dbReference type="ARBA" id="ARBA00023175"/>
    </source>
</evidence>
<comment type="subcellular location">
    <subcellularLocation>
        <location evidence="1">Cytoplasm</location>
        <location evidence="1">Cytoskeleton</location>
    </subcellularLocation>
</comment>
<evidence type="ECO:0000313" key="9">
    <source>
        <dbReference type="Proteomes" id="UP000242715"/>
    </source>
</evidence>
<sequence length="70" mass="7908">VDLTAYVEKHEFCFDAVIDENVTNDEVYRVTVEPIIPTIFERTKATCFAYGQTGKKIKATCSVYIILGTK</sequence>
<dbReference type="AlphaFoldDB" id="A0A2Z6M1F7"/>
<keyword evidence="9" id="KW-1185">Reference proteome</keyword>
<evidence type="ECO:0000256" key="2">
    <source>
        <dbReference type="ARBA" id="ARBA00022490"/>
    </source>
</evidence>
<dbReference type="Pfam" id="PF00225">
    <property type="entry name" value="Kinesin"/>
    <property type="match status" value="1"/>
</dbReference>
<dbReference type="InterPro" id="IPR027640">
    <property type="entry name" value="Kinesin-like_fam"/>
</dbReference>
<dbReference type="InterPro" id="IPR036961">
    <property type="entry name" value="Kinesin_motor_dom_sf"/>
</dbReference>
<keyword evidence="4" id="KW-0505">Motor protein</keyword>
<dbReference type="Proteomes" id="UP000242715">
    <property type="component" value="Unassembled WGS sequence"/>
</dbReference>
<feature type="domain" description="Kinesin motor" evidence="7">
    <location>
        <begin position="1"/>
        <end position="70"/>
    </location>
</feature>
<name>A0A2Z6M1F7_TRISU</name>
<comment type="caution">
    <text evidence="6">Lacks conserved residue(s) required for the propagation of feature annotation.</text>
</comment>
<accession>A0A2Z6M1F7</accession>
<keyword evidence="3" id="KW-0493">Microtubule</keyword>
<keyword evidence="5" id="KW-0206">Cytoskeleton</keyword>
<dbReference type="GO" id="GO:0007019">
    <property type="term" value="P:microtubule depolymerization"/>
    <property type="evidence" value="ECO:0007669"/>
    <property type="project" value="TreeGrafter"/>
</dbReference>
<evidence type="ECO:0000256" key="5">
    <source>
        <dbReference type="ARBA" id="ARBA00023212"/>
    </source>
</evidence>
<dbReference type="EMBL" id="DF973113">
    <property type="protein sequence ID" value="GAU11174.1"/>
    <property type="molecule type" value="Genomic_DNA"/>
</dbReference>
<dbReference type="GO" id="GO:0005874">
    <property type="term" value="C:microtubule"/>
    <property type="evidence" value="ECO:0007669"/>
    <property type="project" value="UniProtKB-KW"/>
</dbReference>
<comment type="similarity">
    <text evidence="6">Belongs to the TRAFAC class myosin-kinesin ATPase superfamily. Kinesin family.</text>
</comment>
<dbReference type="GO" id="GO:0005524">
    <property type="term" value="F:ATP binding"/>
    <property type="evidence" value="ECO:0007669"/>
    <property type="project" value="InterPro"/>
</dbReference>
<evidence type="ECO:0000256" key="3">
    <source>
        <dbReference type="ARBA" id="ARBA00022701"/>
    </source>
</evidence>
<dbReference type="InterPro" id="IPR027417">
    <property type="entry name" value="P-loop_NTPase"/>
</dbReference>
<dbReference type="PANTHER" id="PTHR47971:SF8">
    <property type="entry name" value="KINESIN-LIKE PROTEIN"/>
    <property type="match status" value="1"/>
</dbReference>
<dbReference type="OrthoDB" id="1722792at2759"/>
<evidence type="ECO:0000256" key="6">
    <source>
        <dbReference type="PROSITE-ProRule" id="PRU00283"/>
    </source>
</evidence>
<evidence type="ECO:0000259" key="7">
    <source>
        <dbReference type="PROSITE" id="PS50067"/>
    </source>
</evidence>
<evidence type="ECO:0000313" key="8">
    <source>
        <dbReference type="EMBL" id="GAU11174.1"/>
    </source>
</evidence>
<reference evidence="9" key="1">
    <citation type="journal article" date="2017" name="Front. Plant Sci.">
        <title>Climate Clever Clovers: New Paradigm to Reduce the Environmental Footprint of Ruminants by Breeding Low Methanogenic Forages Utilizing Haplotype Variation.</title>
        <authorList>
            <person name="Kaur P."/>
            <person name="Appels R."/>
            <person name="Bayer P.E."/>
            <person name="Keeble-Gagnere G."/>
            <person name="Wang J."/>
            <person name="Hirakawa H."/>
            <person name="Shirasawa K."/>
            <person name="Vercoe P."/>
            <person name="Stefanova K."/>
            <person name="Durmic Z."/>
            <person name="Nichols P."/>
            <person name="Revell C."/>
            <person name="Isobe S.N."/>
            <person name="Edwards D."/>
            <person name="Erskine W."/>
        </authorList>
    </citation>
    <scope>NUCLEOTIDE SEQUENCE [LARGE SCALE GENOMIC DNA]</scope>
    <source>
        <strain evidence="9">cv. Daliak</strain>
    </source>
</reference>
<dbReference type="Gene3D" id="3.40.850.10">
    <property type="entry name" value="Kinesin motor domain"/>
    <property type="match status" value="1"/>
</dbReference>
<evidence type="ECO:0000256" key="1">
    <source>
        <dbReference type="ARBA" id="ARBA00004245"/>
    </source>
</evidence>
<dbReference type="InterPro" id="IPR001752">
    <property type="entry name" value="Kinesin_motor_dom"/>
</dbReference>
<organism evidence="8 9">
    <name type="scientific">Trifolium subterraneum</name>
    <name type="common">Subterranean clover</name>
    <dbReference type="NCBI Taxonomy" id="3900"/>
    <lineage>
        <taxon>Eukaryota</taxon>
        <taxon>Viridiplantae</taxon>
        <taxon>Streptophyta</taxon>
        <taxon>Embryophyta</taxon>
        <taxon>Tracheophyta</taxon>
        <taxon>Spermatophyta</taxon>
        <taxon>Magnoliopsida</taxon>
        <taxon>eudicotyledons</taxon>
        <taxon>Gunneridae</taxon>
        <taxon>Pentapetalae</taxon>
        <taxon>rosids</taxon>
        <taxon>fabids</taxon>
        <taxon>Fabales</taxon>
        <taxon>Fabaceae</taxon>
        <taxon>Papilionoideae</taxon>
        <taxon>50 kb inversion clade</taxon>
        <taxon>NPAAA clade</taxon>
        <taxon>Hologalegina</taxon>
        <taxon>IRL clade</taxon>
        <taxon>Trifolieae</taxon>
        <taxon>Trifolium</taxon>
    </lineage>
</organism>
<dbReference type="PANTHER" id="PTHR47971">
    <property type="entry name" value="KINESIN-RELATED PROTEIN 6"/>
    <property type="match status" value="1"/>
</dbReference>
<dbReference type="PROSITE" id="PS50067">
    <property type="entry name" value="KINESIN_MOTOR_2"/>
    <property type="match status" value="1"/>
</dbReference>
<keyword evidence="2" id="KW-0963">Cytoplasm</keyword>
<dbReference type="GO" id="GO:0003777">
    <property type="term" value="F:microtubule motor activity"/>
    <property type="evidence" value="ECO:0007669"/>
    <property type="project" value="InterPro"/>
</dbReference>
<proteinExistence type="inferred from homology"/>
<feature type="non-terminal residue" evidence="8">
    <location>
        <position position="1"/>
    </location>
</feature>
<gene>
    <name evidence="8" type="ORF">TSUD_197980</name>
</gene>